<feature type="active site" description="Nucleophile" evidence="8">
    <location>
        <position position="128"/>
    </location>
</feature>
<feature type="binding site" evidence="9">
    <location>
        <position position="128"/>
    </location>
    <ligand>
        <name>substrate</name>
    </ligand>
</feature>
<dbReference type="SUPFAM" id="SSF48208">
    <property type="entry name" value="Six-hairpin glycosidases"/>
    <property type="match status" value="1"/>
</dbReference>
<dbReference type="GO" id="GO:0006004">
    <property type="term" value="P:fucose metabolic process"/>
    <property type="evidence" value="ECO:0007669"/>
    <property type="project" value="InterPro"/>
</dbReference>
<dbReference type="Gene3D" id="3.20.20.80">
    <property type="entry name" value="Glycosidases"/>
    <property type="match status" value="1"/>
</dbReference>
<dbReference type="EMBL" id="QCXX01000006">
    <property type="protein sequence ID" value="PUV22639.1"/>
    <property type="molecule type" value="Genomic_DNA"/>
</dbReference>
<dbReference type="SMART" id="SM00812">
    <property type="entry name" value="Alpha_L_fucos"/>
    <property type="match status" value="1"/>
</dbReference>
<dbReference type="GO" id="GO:0052757">
    <property type="term" value="F:chondroitin hydrolase activity"/>
    <property type="evidence" value="ECO:0007669"/>
    <property type="project" value="TreeGrafter"/>
</dbReference>
<dbReference type="Proteomes" id="UP000250831">
    <property type="component" value="Unassembled WGS sequence"/>
</dbReference>
<evidence type="ECO:0000256" key="4">
    <source>
        <dbReference type="ARBA" id="ARBA00022729"/>
    </source>
</evidence>
<protein>
    <recommendedName>
        <fullName evidence="3">alpha-L-fucosidase</fullName>
        <ecNumber evidence="3">3.2.1.51</ecNumber>
    </recommendedName>
</protein>
<keyword evidence="10" id="KW-0472">Membrane</keyword>
<feature type="transmembrane region" description="Helical" evidence="10">
    <location>
        <begin position="12"/>
        <end position="34"/>
    </location>
</feature>
<reference evidence="13 14" key="1">
    <citation type="submission" date="2018-04" db="EMBL/GenBank/DDBJ databases">
        <title>Sphingobacterium sp. M46 Genome.</title>
        <authorList>
            <person name="Cheng J."/>
            <person name="Li Y."/>
        </authorList>
    </citation>
    <scope>NUCLEOTIDE SEQUENCE [LARGE SCALE GENOMIC DNA]</scope>
    <source>
        <strain evidence="13 14">M46</strain>
    </source>
</reference>
<keyword evidence="6" id="KW-0326">Glycosidase</keyword>
<comment type="function">
    <text evidence="1">Alpha-L-fucosidase is responsible for hydrolyzing the alpha-1,6-linked fucose joined to the reducing-end N-acetylglucosamine of the carbohydrate moieties of glycoproteins.</text>
</comment>
<evidence type="ECO:0000256" key="10">
    <source>
        <dbReference type="SAM" id="Phobius"/>
    </source>
</evidence>
<evidence type="ECO:0000256" key="1">
    <source>
        <dbReference type="ARBA" id="ARBA00004071"/>
    </source>
</evidence>
<accession>A0A363NPC2</accession>
<dbReference type="InterPro" id="IPR000933">
    <property type="entry name" value="Glyco_hydro_29"/>
</dbReference>
<feature type="binding site" evidence="9">
    <location>
        <position position="397"/>
    </location>
    <ligand>
        <name>substrate</name>
    </ligand>
</feature>
<sequence length="893" mass="102531">MELSPVPYKINLNMIVFKYSLYVIYFLTFFYPFLLHADTSDIAKKGFDLAERQYALLYQDHKDMSKYPRSADRNGKTTFTDIRDWTGGFWAGCLWYVFDYTGDDKWRDAALKWTNSLHQNQFNTNHHDIGFVMNSSYGNAYRLTGDTTFKAILIQSAKSLLTRFNPKVGAIKSWDVFPSWDGKHKYEFPVIIDNMMNLELLFLASKLSGDPIYRNAAIRHAETTLKNQYRPDYSSYHVVAYDPNTGAVLSKETAQGFSDNSAWARGQAWGLYGFVLMYRETKDPKYLEVAQKMADFYIKHPRLPQDKVPLWDFDVNQPGFFPNWDYRNADFKSVPRDASAAAVTASALLELVDYMETGQQQEYLDVAEMILRSLGSPQYSSEVGANGLFVLKHSVGSIPHKGEIDVPLVYADYYYLEALMRWNKRRHRLAQLMKEWQEMNRQKAPALKDFQQQKFGLFIHWGLYAIPAGIWNGKKIEDLGSPSVAEWIQLVAKIPRSTYAKLADQFAPQSFDADKIVKMAKDAGMKYLVVTSKHHDGFALYGSAVSSFNVLQATPYKRDVIQELYDACIRHQLDFGVYYSHNIDWKDGSDAQYATTKAQHDMLNKKTDAFGANLWDPSANSFASYLNEKAIPQVQEILQRFKKLKYIWFDMPGLMTAEQSFRFYKTVYDLNPNIIVSERIGNGMGDYAIPGDNRIPDPSEHFTRPWEAIGTFNHSWGYKSYDHDWKDVDELRYWLLEIVSKGGNYMLNIGPDAEGNLAAPVKKNLAILGRWLRLNAEAVYGTSPWTIAHEGPTIIRITDTEQREREGFKAAFTASDFWFTQKKDFVYAMALVVPKDGVVNVKSLNQNKAKVKSVEILGFGQVHFWQDDQGLQLKLPRKMQNNSLGYALKIKLS</sequence>
<proteinExistence type="inferred from homology"/>
<evidence type="ECO:0000256" key="8">
    <source>
        <dbReference type="PIRSR" id="PIRSR610905-1"/>
    </source>
</evidence>
<dbReference type="GO" id="GO:0000272">
    <property type="term" value="P:polysaccharide catabolic process"/>
    <property type="evidence" value="ECO:0007669"/>
    <property type="project" value="TreeGrafter"/>
</dbReference>
<evidence type="ECO:0000256" key="2">
    <source>
        <dbReference type="ARBA" id="ARBA00007951"/>
    </source>
</evidence>
<dbReference type="InterPro" id="IPR057739">
    <property type="entry name" value="Glyco_hydro_29_N"/>
</dbReference>
<dbReference type="Gene3D" id="2.60.40.1180">
    <property type="entry name" value="Golgi alpha-mannosidase II"/>
    <property type="match status" value="1"/>
</dbReference>
<keyword evidence="5" id="KW-0378">Hydrolase</keyword>
<dbReference type="InterPro" id="IPR012341">
    <property type="entry name" value="6hp_glycosidase-like_sf"/>
</dbReference>
<gene>
    <name evidence="13" type="ORF">DCO56_20790</name>
</gene>
<evidence type="ECO:0000256" key="3">
    <source>
        <dbReference type="ARBA" id="ARBA00012662"/>
    </source>
</evidence>
<evidence type="ECO:0000259" key="12">
    <source>
        <dbReference type="Pfam" id="PF16757"/>
    </source>
</evidence>
<comment type="similarity">
    <text evidence="7">Belongs to the glycosyl hydrolase 88 family.</text>
</comment>
<feature type="active site" description="Proton donor" evidence="8">
    <location>
        <position position="193"/>
    </location>
</feature>
<organism evidence="13 14">
    <name type="scientific">Sphingobacterium athyrii</name>
    <dbReference type="NCBI Taxonomy" id="2152717"/>
    <lineage>
        <taxon>Bacteria</taxon>
        <taxon>Pseudomonadati</taxon>
        <taxon>Bacteroidota</taxon>
        <taxon>Sphingobacteriia</taxon>
        <taxon>Sphingobacteriales</taxon>
        <taxon>Sphingobacteriaceae</taxon>
        <taxon>Sphingobacterium</taxon>
    </lineage>
</organism>
<dbReference type="EC" id="3.2.1.51" evidence="3"/>
<dbReference type="PANTHER" id="PTHR36845:SF1">
    <property type="entry name" value="HYDROLASE, PUTATIVE (AFU_ORTHOLOGUE AFUA_7G05090)-RELATED"/>
    <property type="match status" value="1"/>
</dbReference>
<evidence type="ECO:0000313" key="13">
    <source>
        <dbReference type="EMBL" id="PUV22639.1"/>
    </source>
</evidence>
<dbReference type="InterPro" id="IPR017853">
    <property type="entry name" value="GH"/>
</dbReference>
<dbReference type="Gene3D" id="1.50.10.10">
    <property type="match status" value="1"/>
</dbReference>
<name>A0A363NPC2_9SPHI</name>
<dbReference type="InterPro" id="IPR016286">
    <property type="entry name" value="FUC_metazoa-typ"/>
</dbReference>
<evidence type="ECO:0000256" key="9">
    <source>
        <dbReference type="PIRSR" id="PIRSR610905-2"/>
    </source>
</evidence>
<feature type="domain" description="Glycoside hydrolase family 29 N-terminal" evidence="11">
    <location>
        <begin position="432"/>
        <end position="777"/>
    </location>
</feature>
<feature type="binding site" evidence="9">
    <location>
        <position position="253"/>
    </location>
    <ligand>
        <name>substrate</name>
    </ligand>
</feature>
<feature type="binding site" evidence="9">
    <location>
        <position position="193"/>
    </location>
    <ligand>
        <name>substrate</name>
    </ligand>
</feature>
<evidence type="ECO:0000256" key="6">
    <source>
        <dbReference type="ARBA" id="ARBA00023295"/>
    </source>
</evidence>
<dbReference type="SUPFAM" id="SSF51445">
    <property type="entry name" value="(Trans)glycosidases"/>
    <property type="match status" value="1"/>
</dbReference>
<feature type="domain" description="Alpha-L-fucosidase C-terminal" evidence="12">
    <location>
        <begin position="814"/>
        <end position="891"/>
    </location>
</feature>
<evidence type="ECO:0000256" key="7">
    <source>
        <dbReference type="ARBA" id="ARBA00038358"/>
    </source>
</evidence>
<dbReference type="InterPro" id="IPR008928">
    <property type="entry name" value="6-hairpin_glycosidase_sf"/>
</dbReference>
<dbReference type="AlphaFoldDB" id="A0A363NPC2"/>
<feature type="binding site" evidence="9">
    <location>
        <position position="269"/>
    </location>
    <ligand>
        <name>substrate</name>
    </ligand>
</feature>
<dbReference type="InterPro" id="IPR010905">
    <property type="entry name" value="Glyco_hydro_88"/>
</dbReference>
<comment type="similarity">
    <text evidence="2">Belongs to the glycosyl hydrolase 29 family.</text>
</comment>
<evidence type="ECO:0000259" key="11">
    <source>
        <dbReference type="Pfam" id="PF01120"/>
    </source>
</evidence>
<dbReference type="PRINTS" id="PR00741">
    <property type="entry name" value="GLHYDRLASE29"/>
</dbReference>
<dbReference type="InterPro" id="IPR052369">
    <property type="entry name" value="UG_Glycosaminoglycan_Hydrolase"/>
</dbReference>
<evidence type="ECO:0000313" key="14">
    <source>
        <dbReference type="Proteomes" id="UP000250831"/>
    </source>
</evidence>
<dbReference type="InterPro" id="IPR031919">
    <property type="entry name" value="Fucosidase_C"/>
</dbReference>
<keyword evidence="4" id="KW-0732">Signal</keyword>
<keyword evidence="10" id="KW-0812">Transmembrane</keyword>
<dbReference type="GO" id="GO:0004560">
    <property type="term" value="F:alpha-L-fucosidase activity"/>
    <property type="evidence" value="ECO:0007669"/>
    <property type="project" value="InterPro"/>
</dbReference>
<comment type="caution">
    <text evidence="13">The sequence shown here is derived from an EMBL/GenBank/DDBJ whole genome shotgun (WGS) entry which is preliminary data.</text>
</comment>
<keyword evidence="10" id="KW-1133">Transmembrane helix</keyword>
<feature type="binding site" evidence="9">
    <location>
        <position position="265"/>
    </location>
    <ligand>
        <name>substrate</name>
    </ligand>
</feature>
<evidence type="ECO:0000256" key="5">
    <source>
        <dbReference type="ARBA" id="ARBA00022801"/>
    </source>
</evidence>
<keyword evidence="14" id="KW-1185">Reference proteome</keyword>
<dbReference type="PANTHER" id="PTHR36845">
    <property type="entry name" value="HYDROLASE, PUTATIVE (AFU_ORTHOLOGUE AFUA_7G05090)-RELATED"/>
    <property type="match status" value="1"/>
</dbReference>
<dbReference type="Pfam" id="PF01120">
    <property type="entry name" value="Alpha_L_fucos"/>
    <property type="match status" value="1"/>
</dbReference>
<dbReference type="Pfam" id="PF07470">
    <property type="entry name" value="Glyco_hydro_88"/>
    <property type="match status" value="1"/>
</dbReference>
<dbReference type="Pfam" id="PF16757">
    <property type="entry name" value="Fucosidase_C"/>
    <property type="match status" value="1"/>
</dbReference>
<dbReference type="InterPro" id="IPR013780">
    <property type="entry name" value="Glyco_hydro_b"/>
</dbReference>